<keyword evidence="3" id="KW-1185">Reference proteome</keyword>
<dbReference type="EMBL" id="JAYKXP010000014">
    <property type="protein sequence ID" value="KAK7051032.1"/>
    <property type="molecule type" value="Genomic_DNA"/>
</dbReference>
<feature type="compositionally biased region" description="Gly residues" evidence="1">
    <location>
        <begin position="367"/>
        <end position="388"/>
    </location>
</feature>
<sequence>MSRIVPTVKGQLLHDGVKVEPTSKMTIIPGMVLEYHVGTFLILGNIPALTNRYQAWDSVAPVANPRALVERSIRSSEKQRRDPRFRSKVLERDLREVVLEVDGKKRTVTYNWCCLLEPKPGKLSKLGTVQTMAMHCQAIYILPYCKHDAVGPLAHLFRHKTLIGCLKYVAKVTRHSRTNVVFKIDDVRNGMMLRDSMHKFLGYHKVNGIQGTPRCSFICVPNEYLQKKHMKYSSHPADAQILTRHPKRATVQFHLFDEALRSDYGLEDEFDADPPRLWNGKLLKEPEDEEKYHQRIPSAIWDHHYASAVLSMFADRGPAFEGFADFCDKIYEEGGGQAEEDDVGEEGVSDYSGNDTVSDGGSVATEGGEGGGESGSGGGGAGGAGGENSTGHQASHRYQTRSKTTTSRAGQGQGRSAQRPNQGMSAQERSQQNTGMDLLDKIWGLASLYHHREEQREREARVAAWVGNRG</sequence>
<reference evidence="2 3" key="1">
    <citation type="submission" date="2024-01" db="EMBL/GenBank/DDBJ databases">
        <title>A draft genome for a cacao thread blight-causing isolate of Paramarasmius palmivorus.</title>
        <authorList>
            <person name="Baruah I.K."/>
            <person name="Bukari Y."/>
            <person name="Amoako-Attah I."/>
            <person name="Meinhardt L.W."/>
            <person name="Bailey B.A."/>
            <person name="Cohen S.P."/>
        </authorList>
    </citation>
    <scope>NUCLEOTIDE SEQUENCE [LARGE SCALE GENOMIC DNA]</scope>
    <source>
        <strain evidence="2 3">GH-12</strain>
    </source>
</reference>
<name>A0AAW0DHJ1_9AGAR</name>
<feature type="compositionally biased region" description="Polar residues" evidence="1">
    <location>
        <begin position="401"/>
        <end position="435"/>
    </location>
</feature>
<evidence type="ECO:0000313" key="2">
    <source>
        <dbReference type="EMBL" id="KAK7051032.1"/>
    </source>
</evidence>
<comment type="caution">
    <text evidence="2">The sequence shown here is derived from an EMBL/GenBank/DDBJ whole genome shotgun (WGS) entry which is preliminary data.</text>
</comment>
<dbReference type="Proteomes" id="UP001383192">
    <property type="component" value="Unassembled WGS sequence"/>
</dbReference>
<proteinExistence type="predicted"/>
<gene>
    <name evidence="2" type="ORF">VNI00_005144</name>
</gene>
<evidence type="ECO:0000313" key="3">
    <source>
        <dbReference type="Proteomes" id="UP001383192"/>
    </source>
</evidence>
<protein>
    <recommendedName>
        <fullName evidence="4">HNH nuclease domain-containing protein</fullName>
    </recommendedName>
</protein>
<feature type="region of interest" description="Disordered" evidence="1">
    <location>
        <begin position="335"/>
        <end position="435"/>
    </location>
</feature>
<evidence type="ECO:0008006" key="4">
    <source>
        <dbReference type="Google" id="ProtNLM"/>
    </source>
</evidence>
<dbReference type="AlphaFoldDB" id="A0AAW0DHJ1"/>
<feature type="compositionally biased region" description="Acidic residues" evidence="1">
    <location>
        <begin position="338"/>
        <end position="348"/>
    </location>
</feature>
<evidence type="ECO:0000256" key="1">
    <source>
        <dbReference type="SAM" id="MobiDB-lite"/>
    </source>
</evidence>
<accession>A0AAW0DHJ1</accession>
<organism evidence="2 3">
    <name type="scientific">Paramarasmius palmivorus</name>
    <dbReference type="NCBI Taxonomy" id="297713"/>
    <lineage>
        <taxon>Eukaryota</taxon>
        <taxon>Fungi</taxon>
        <taxon>Dikarya</taxon>
        <taxon>Basidiomycota</taxon>
        <taxon>Agaricomycotina</taxon>
        <taxon>Agaricomycetes</taxon>
        <taxon>Agaricomycetidae</taxon>
        <taxon>Agaricales</taxon>
        <taxon>Marasmiineae</taxon>
        <taxon>Marasmiaceae</taxon>
        <taxon>Paramarasmius</taxon>
    </lineage>
</organism>